<comment type="subcellular location">
    <subcellularLocation>
        <location evidence="1">Cell membrane</location>
        <topology evidence="1">Multi-pass membrane protein</topology>
    </subcellularLocation>
</comment>
<feature type="domain" description="GGDEF" evidence="8">
    <location>
        <begin position="421"/>
        <end position="552"/>
    </location>
</feature>
<evidence type="ECO:0000313" key="10">
    <source>
        <dbReference type="Proteomes" id="UP001232750"/>
    </source>
</evidence>
<name>A0ABT7DMS8_9ACTN</name>
<keyword evidence="9" id="KW-0548">Nucleotidyltransferase</keyword>
<reference evidence="9 10" key="1">
    <citation type="submission" date="2023-05" db="EMBL/GenBank/DDBJ databases">
        <title>Gordonibacter KGMB12511T sp. nov., isolated from faeces of healthy Korean.</title>
        <authorList>
            <person name="Kim H.S."/>
            <person name="Kim J.-S."/>
            <person name="Suh M.K."/>
            <person name="Eom M.K."/>
            <person name="Do H.E."/>
            <person name="Lee J.-S."/>
        </authorList>
    </citation>
    <scope>NUCLEOTIDE SEQUENCE [LARGE SCALE GENOMIC DNA]</scope>
    <source>
        <strain evidence="9 10">KGMB12511</strain>
    </source>
</reference>
<dbReference type="Pfam" id="PF00990">
    <property type="entry name" value="GGDEF"/>
    <property type="match status" value="1"/>
</dbReference>
<dbReference type="PROSITE" id="PS50887">
    <property type="entry name" value="GGDEF"/>
    <property type="match status" value="1"/>
</dbReference>
<evidence type="ECO:0000256" key="3">
    <source>
        <dbReference type="ARBA" id="ARBA00022692"/>
    </source>
</evidence>
<dbReference type="CDD" id="cd12912">
    <property type="entry name" value="PDC2_MCP_like"/>
    <property type="match status" value="1"/>
</dbReference>
<dbReference type="EMBL" id="JASJEU010000015">
    <property type="protein sequence ID" value="MDJ1650839.1"/>
    <property type="molecule type" value="Genomic_DNA"/>
</dbReference>
<dbReference type="InterPro" id="IPR003660">
    <property type="entry name" value="HAMP_dom"/>
</dbReference>
<dbReference type="Gene3D" id="3.30.450.20">
    <property type="entry name" value="PAS domain"/>
    <property type="match status" value="1"/>
</dbReference>
<dbReference type="Gene3D" id="3.30.70.270">
    <property type="match status" value="1"/>
</dbReference>
<organism evidence="9 10">
    <name type="scientific">Gordonibacter faecis</name>
    <dbReference type="NCBI Taxonomy" id="3047475"/>
    <lineage>
        <taxon>Bacteria</taxon>
        <taxon>Bacillati</taxon>
        <taxon>Actinomycetota</taxon>
        <taxon>Coriobacteriia</taxon>
        <taxon>Eggerthellales</taxon>
        <taxon>Eggerthellaceae</taxon>
        <taxon>Gordonibacter</taxon>
    </lineage>
</organism>
<feature type="transmembrane region" description="Helical" evidence="6">
    <location>
        <begin position="309"/>
        <end position="331"/>
    </location>
</feature>
<dbReference type="SUPFAM" id="SSF55073">
    <property type="entry name" value="Nucleotide cyclase"/>
    <property type="match status" value="1"/>
</dbReference>
<dbReference type="Gene3D" id="6.10.340.10">
    <property type="match status" value="1"/>
</dbReference>
<accession>A0ABT7DMS8</accession>
<keyword evidence="4 6" id="KW-1133">Transmembrane helix</keyword>
<dbReference type="InterPro" id="IPR050469">
    <property type="entry name" value="Diguanylate_Cyclase"/>
</dbReference>
<dbReference type="InterPro" id="IPR000160">
    <property type="entry name" value="GGDEF_dom"/>
</dbReference>
<dbReference type="PROSITE" id="PS50885">
    <property type="entry name" value="HAMP"/>
    <property type="match status" value="1"/>
</dbReference>
<comment type="caution">
    <text evidence="9">The sequence shown here is derived from an EMBL/GenBank/DDBJ whole genome shotgun (WGS) entry which is preliminary data.</text>
</comment>
<evidence type="ECO:0000256" key="2">
    <source>
        <dbReference type="ARBA" id="ARBA00022475"/>
    </source>
</evidence>
<keyword evidence="2" id="KW-1003">Cell membrane</keyword>
<keyword evidence="3 6" id="KW-0812">Transmembrane</keyword>
<evidence type="ECO:0000256" key="1">
    <source>
        <dbReference type="ARBA" id="ARBA00004651"/>
    </source>
</evidence>
<dbReference type="SUPFAM" id="SSF158472">
    <property type="entry name" value="HAMP domain-like"/>
    <property type="match status" value="1"/>
</dbReference>
<dbReference type="Pfam" id="PF00672">
    <property type="entry name" value="HAMP"/>
    <property type="match status" value="1"/>
</dbReference>
<dbReference type="InterPro" id="IPR029787">
    <property type="entry name" value="Nucleotide_cyclase"/>
</dbReference>
<dbReference type="SMART" id="SM00267">
    <property type="entry name" value="GGDEF"/>
    <property type="match status" value="1"/>
</dbReference>
<dbReference type="CDD" id="cd06225">
    <property type="entry name" value="HAMP"/>
    <property type="match status" value="1"/>
</dbReference>
<evidence type="ECO:0000259" key="8">
    <source>
        <dbReference type="PROSITE" id="PS50887"/>
    </source>
</evidence>
<dbReference type="CDD" id="cd12913">
    <property type="entry name" value="PDC1_MCP_like"/>
    <property type="match status" value="1"/>
</dbReference>
<keyword evidence="10" id="KW-1185">Reference proteome</keyword>
<dbReference type="InterPro" id="IPR033479">
    <property type="entry name" value="dCache_1"/>
</dbReference>
<keyword evidence="5 6" id="KW-0472">Membrane</keyword>
<dbReference type="PANTHER" id="PTHR45138">
    <property type="entry name" value="REGULATORY COMPONENTS OF SENSORY TRANSDUCTION SYSTEM"/>
    <property type="match status" value="1"/>
</dbReference>
<dbReference type="PANTHER" id="PTHR45138:SF9">
    <property type="entry name" value="DIGUANYLATE CYCLASE DGCM-RELATED"/>
    <property type="match status" value="1"/>
</dbReference>
<evidence type="ECO:0000256" key="5">
    <source>
        <dbReference type="ARBA" id="ARBA00023136"/>
    </source>
</evidence>
<gene>
    <name evidence="9" type="ORF">QNJ86_08500</name>
</gene>
<evidence type="ECO:0000256" key="4">
    <source>
        <dbReference type="ARBA" id="ARBA00022989"/>
    </source>
</evidence>
<evidence type="ECO:0000256" key="6">
    <source>
        <dbReference type="SAM" id="Phobius"/>
    </source>
</evidence>
<dbReference type="InterPro" id="IPR043128">
    <property type="entry name" value="Rev_trsase/Diguanyl_cyclase"/>
</dbReference>
<evidence type="ECO:0000259" key="7">
    <source>
        <dbReference type="PROSITE" id="PS50885"/>
    </source>
</evidence>
<dbReference type="SMART" id="SM00304">
    <property type="entry name" value="HAMP"/>
    <property type="match status" value="1"/>
</dbReference>
<dbReference type="CDD" id="cd01949">
    <property type="entry name" value="GGDEF"/>
    <property type="match status" value="1"/>
</dbReference>
<protein>
    <submittedName>
        <fullName evidence="9">Diguanylate cyclase</fullName>
        <ecNumber evidence="9">2.7.7.65</ecNumber>
    </submittedName>
</protein>
<sequence>MKSIQTKFILLIFGCVLLSAAVIGGAGILSAGRVIDEDSGRIMNLTCDDRAQEIDALLLRIEQSVNTLAEYSAGQITDLTRFHDDASYVDTVTDQIRAVALNAANNTEGALAVYVRFSPDLAPSTAGLFWSRTDRSGSFTELKPTDISRYSAEDVEHVGWYYQPIENGKPLWMMPYQNKNIGVQMISYVIPLYRDGVAIGVVGMDIDFEVIEHIVKDIRIYDTGYAFLVDDDARILSHKSAPHGSLMADLEQGLQPTADQMVASASDNGLLSYTWRGNDKRMALSTLHNGMRLGITAPVSEIDAAMNALIFQNVISFALIALLSIVLTVLVTRRIIQPLKDLDRAAKRIADGDLSIKLESRTKDEVGTLTESFRQTVEHLRRYLEYINGLAYRDGLTGLKNKMAYNDAVERLNEEIRSGKPAFGVVVLDINDLKDVNDTHGHDFGDMLIIDSGKIICDVFKHSPVYRVGGDEFVVILEQRDLTSRCELLNDLERKIEQVNADAQLASPVSLARGLAVYDETIDCDFNAVFKRADEAMYRNKAAIKAFSASEE</sequence>
<dbReference type="RefSeq" id="WP_283832183.1">
    <property type="nucleotide sequence ID" value="NZ_JASJEU010000015.1"/>
</dbReference>
<evidence type="ECO:0000313" key="9">
    <source>
        <dbReference type="EMBL" id="MDJ1650839.1"/>
    </source>
</evidence>
<dbReference type="Pfam" id="PF02743">
    <property type="entry name" value="dCache_1"/>
    <property type="match status" value="1"/>
</dbReference>
<dbReference type="NCBIfam" id="TIGR00254">
    <property type="entry name" value="GGDEF"/>
    <property type="match status" value="1"/>
</dbReference>
<keyword evidence="9" id="KW-0808">Transferase</keyword>
<dbReference type="EC" id="2.7.7.65" evidence="9"/>
<proteinExistence type="predicted"/>
<dbReference type="GO" id="GO:0052621">
    <property type="term" value="F:diguanylate cyclase activity"/>
    <property type="evidence" value="ECO:0007669"/>
    <property type="project" value="UniProtKB-EC"/>
</dbReference>
<dbReference type="Proteomes" id="UP001232750">
    <property type="component" value="Unassembled WGS sequence"/>
</dbReference>
<feature type="domain" description="HAMP" evidence="7">
    <location>
        <begin position="333"/>
        <end position="385"/>
    </location>
</feature>